<keyword evidence="3" id="KW-1185">Reference proteome</keyword>
<sequence>MNWDLTQRSRTAIGSVPSAPRERTQSKMAGAVYERQLSPALPPSSRLYTAAGREVV</sequence>
<dbReference type="Proteomes" id="UP001162483">
    <property type="component" value="Unassembled WGS sequence"/>
</dbReference>
<dbReference type="EMBL" id="CATNWA010014577">
    <property type="protein sequence ID" value="CAI9573542.1"/>
    <property type="molecule type" value="Genomic_DNA"/>
</dbReference>
<comment type="caution">
    <text evidence="2">The sequence shown here is derived from an EMBL/GenBank/DDBJ whole genome shotgun (WGS) entry which is preliminary data.</text>
</comment>
<protein>
    <submittedName>
        <fullName evidence="2">Uncharacterized protein</fullName>
    </submittedName>
</protein>
<feature type="non-terminal residue" evidence="2">
    <location>
        <position position="56"/>
    </location>
</feature>
<evidence type="ECO:0000313" key="2">
    <source>
        <dbReference type="EMBL" id="CAI9573542.1"/>
    </source>
</evidence>
<organism evidence="2 3">
    <name type="scientific">Staurois parvus</name>
    <dbReference type="NCBI Taxonomy" id="386267"/>
    <lineage>
        <taxon>Eukaryota</taxon>
        <taxon>Metazoa</taxon>
        <taxon>Chordata</taxon>
        <taxon>Craniata</taxon>
        <taxon>Vertebrata</taxon>
        <taxon>Euteleostomi</taxon>
        <taxon>Amphibia</taxon>
        <taxon>Batrachia</taxon>
        <taxon>Anura</taxon>
        <taxon>Neobatrachia</taxon>
        <taxon>Ranoidea</taxon>
        <taxon>Ranidae</taxon>
        <taxon>Staurois</taxon>
    </lineage>
</organism>
<proteinExistence type="predicted"/>
<evidence type="ECO:0000313" key="3">
    <source>
        <dbReference type="Proteomes" id="UP001162483"/>
    </source>
</evidence>
<accession>A0ABN9DQR1</accession>
<evidence type="ECO:0000256" key="1">
    <source>
        <dbReference type="SAM" id="MobiDB-lite"/>
    </source>
</evidence>
<gene>
    <name evidence="2" type="ORF">SPARVUS_LOCUS7712552</name>
</gene>
<name>A0ABN9DQR1_9NEOB</name>
<feature type="compositionally biased region" description="Polar residues" evidence="1">
    <location>
        <begin position="1"/>
        <end position="12"/>
    </location>
</feature>
<reference evidence="2" key="1">
    <citation type="submission" date="2023-05" db="EMBL/GenBank/DDBJ databases">
        <authorList>
            <person name="Stuckert A."/>
        </authorList>
    </citation>
    <scope>NUCLEOTIDE SEQUENCE</scope>
</reference>
<feature type="region of interest" description="Disordered" evidence="1">
    <location>
        <begin position="1"/>
        <end position="29"/>
    </location>
</feature>